<feature type="compositionally biased region" description="Basic and acidic residues" evidence="1">
    <location>
        <begin position="1"/>
        <end position="17"/>
    </location>
</feature>
<gene>
    <name evidence="2" type="ORF">NHX12_031071</name>
</gene>
<keyword evidence="3" id="KW-1185">Reference proteome</keyword>
<dbReference type="EMBL" id="JANIIK010000046">
    <property type="protein sequence ID" value="KAJ3603329.1"/>
    <property type="molecule type" value="Genomic_DNA"/>
</dbReference>
<feature type="region of interest" description="Disordered" evidence="1">
    <location>
        <begin position="1"/>
        <end position="37"/>
    </location>
</feature>
<evidence type="ECO:0000313" key="2">
    <source>
        <dbReference type="EMBL" id="KAJ3603329.1"/>
    </source>
</evidence>
<dbReference type="AlphaFoldDB" id="A0A9Q0EB55"/>
<organism evidence="2 3">
    <name type="scientific">Muraenolepis orangiensis</name>
    <name type="common">Patagonian moray cod</name>
    <dbReference type="NCBI Taxonomy" id="630683"/>
    <lineage>
        <taxon>Eukaryota</taxon>
        <taxon>Metazoa</taxon>
        <taxon>Chordata</taxon>
        <taxon>Craniata</taxon>
        <taxon>Vertebrata</taxon>
        <taxon>Euteleostomi</taxon>
        <taxon>Actinopterygii</taxon>
        <taxon>Neopterygii</taxon>
        <taxon>Teleostei</taxon>
        <taxon>Neoteleostei</taxon>
        <taxon>Acanthomorphata</taxon>
        <taxon>Zeiogadaria</taxon>
        <taxon>Gadariae</taxon>
        <taxon>Gadiformes</taxon>
        <taxon>Muraenolepidoidei</taxon>
        <taxon>Muraenolepididae</taxon>
        <taxon>Muraenolepis</taxon>
    </lineage>
</organism>
<protein>
    <submittedName>
        <fullName evidence="2">Uncharacterized protein</fullName>
    </submittedName>
</protein>
<dbReference type="Proteomes" id="UP001148018">
    <property type="component" value="Unassembled WGS sequence"/>
</dbReference>
<name>A0A9Q0EB55_9TELE</name>
<comment type="caution">
    <text evidence="2">The sequence shown here is derived from an EMBL/GenBank/DDBJ whole genome shotgun (WGS) entry which is preliminary data.</text>
</comment>
<proteinExistence type="predicted"/>
<evidence type="ECO:0000313" key="3">
    <source>
        <dbReference type="Proteomes" id="UP001148018"/>
    </source>
</evidence>
<sequence length="111" mass="11504">MEIDPERPTQHGEEVGGARENLQPPCGVPSDTASQPASSCLIANTDSVCLLLVGVERDTEGLSHQSSTPECNRVSSAVLRADTGCNGSLAELSASRGEAVNLLHYDPGGQS</sequence>
<accession>A0A9Q0EB55</accession>
<reference evidence="2" key="1">
    <citation type="submission" date="2022-07" db="EMBL/GenBank/DDBJ databases">
        <title>Chromosome-level genome of Muraenolepis orangiensis.</title>
        <authorList>
            <person name="Kim J."/>
        </authorList>
    </citation>
    <scope>NUCLEOTIDE SEQUENCE</scope>
    <source>
        <strain evidence="2">KU_S4_2022</strain>
        <tissue evidence="2">Muscle</tissue>
    </source>
</reference>
<evidence type="ECO:0000256" key="1">
    <source>
        <dbReference type="SAM" id="MobiDB-lite"/>
    </source>
</evidence>